<evidence type="ECO:0000256" key="1">
    <source>
        <dbReference type="SAM" id="MobiDB-lite"/>
    </source>
</evidence>
<comment type="caution">
    <text evidence="2">The sequence shown here is derived from an EMBL/GenBank/DDBJ whole genome shotgun (WGS) entry which is preliminary data.</text>
</comment>
<feature type="compositionally biased region" description="Low complexity" evidence="1">
    <location>
        <begin position="85"/>
        <end position="105"/>
    </location>
</feature>
<feature type="compositionally biased region" description="Basic and acidic residues" evidence="1">
    <location>
        <begin position="185"/>
        <end position="196"/>
    </location>
</feature>
<accession>A0A5M8PJZ4</accession>
<feature type="compositionally biased region" description="Polar residues" evidence="1">
    <location>
        <begin position="106"/>
        <end position="119"/>
    </location>
</feature>
<feature type="region of interest" description="Disordered" evidence="1">
    <location>
        <begin position="75"/>
        <end position="243"/>
    </location>
</feature>
<feature type="compositionally biased region" description="Basic residues" evidence="1">
    <location>
        <begin position="143"/>
        <end position="158"/>
    </location>
</feature>
<evidence type="ECO:0000313" key="3">
    <source>
        <dbReference type="Proteomes" id="UP000324767"/>
    </source>
</evidence>
<dbReference type="Proteomes" id="UP000324767">
    <property type="component" value="Unassembled WGS sequence"/>
</dbReference>
<gene>
    <name evidence="2" type="ORF">FRX48_06385</name>
</gene>
<proteinExistence type="predicted"/>
<feature type="compositionally biased region" description="Polar residues" evidence="1">
    <location>
        <begin position="386"/>
        <end position="395"/>
    </location>
</feature>
<feature type="compositionally biased region" description="Acidic residues" evidence="1">
    <location>
        <begin position="231"/>
        <end position="243"/>
    </location>
</feature>
<name>A0A5M8PJZ4_9LECA</name>
<feature type="region of interest" description="Disordered" evidence="1">
    <location>
        <begin position="366"/>
        <end position="395"/>
    </location>
</feature>
<evidence type="ECO:0000313" key="2">
    <source>
        <dbReference type="EMBL" id="KAA6409773.1"/>
    </source>
</evidence>
<dbReference type="OrthoDB" id="3903267at2759"/>
<feature type="compositionally biased region" description="Low complexity" evidence="1">
    <location>
        <begin position="375"/>
        <end position="385"/>
    </location>
</feature>
<dbReference type="AlphaFoldDB" id="A0A5M8PJZ4"/>
<sequence>MAGQRNPRPAKRHLVRWTDDMDKKLLLTIQSVCNADGVKVPWDKVGAIMGDKITDGAVIQHLAKLRQRMVAQGLSVPPPLRRGGASLISTGYSGSSYSASKSTAARNTKSSSSRATQGVNEEDEEDFDVDKASEPDEEFAAPRSKKVKREPKGKKGRAKNQDSDEDADLVPKAEKADGKRKRSQPKADKIRAKDIVDFADAESVAASRTLQKLSGLPAEERERRSSVDYRDLDDDDEFEDEYNSDEEYVGAGASFLELQKPADDGFETEYQEVDGAEDFEGENKVQHTESPRKMVVLRIGKGERSLRLLGKLANLAVAGESAVQNESIGVVGQTTDYGAPSMLRGTSFSGHAIDPGVERQLYLAAPPQDMGGNHSSSTPSRRSSTGYSAPSPQVSSNNAVDFARYGAVGHMHGYYPASDFGSHSMSSQSLQHNTGQGLPAPTSMLYSQLEAPGLMRSGYAPQANSINSFSKLPSPTSTNWGPNLSLTRDVAYGGFETGYGTSDMFDHGVSDDPMLGAEDGLEDYGFQYAAAE</sequence>
<reference evidence="2 3" key="1">
    <citation type="submission" date="2019-09" db="EMBL/GenBank/DDBJ databases">
        <title>The hologenome of the rock-dwelling lichen Lasallia pustulata.</title>
        <authorList>
            <person name="Greshake Tzovaras B."/>
            <person name="Segers F."/>
            <person name="Bicker A."/>
            <person name="Dal Grande F."/>
            <person name="Otte J."/>
            <person name="Hankeln T."/>
            <person name="Schmitt I."/>
            <person name="Ebersberger I."/>
        </authorList>
    </citation>
    <scope>NUCLEOTIDE SEQUENCE [LARGE SCALE GENOMIC DNA]</scope>
    <source>
        <strain evidence="2">A1-1</strain>
    </source>
</reference>
<protein>
    <submittedName>
        <fullName evidence="2">Antigenic mitochondrial HSP60</fullName>
    </submittedName>
</protein>
<feature type="compositionally biased region" description="Basic and acidic residues" evidence="1">
    <location>
        <begin position="218"/>
        <end position="230"/>
    </location>
</feature>
<organism evidence="2 3">
    <name type="scientific">Lasallia pustulata</name>
    <dbReference type="NCBI Taxonomy" id="136370"/>
    <lineage>
        <taxon>Eukaryota</taxon>
        <taxon>Fungi</taxon>
        <taxon>Dikarya</taxon>
        <taxon>Ascomycota</taxon>
        <taxon>Pezizomycotina</taxon>
        <taxon>Lecanoromycetes</taxon>
        <taxon>OSLEUM clade</taxon>
        <taxon>Umbilicariomycetidae</taxon>
        <taxon>Umbilicariales</taxon>
        <taxon>Umbilicariaceae</taxon>
        <taxon>Lasallia</taxon>
    </lineage>
</organism>
<dbReference type="EMBL" id="VXIT01000010">
    <property type="protein sequence ID" value="KAA6409773.1"/>
    <property type="molecule type" value="Genomic_DNA"/>
</dbReference>